<dbReference type="EMBL" id="CP007055">
    <property type="protein sequence ID" value="AHG01102.1"/>
    <property type="molecule type" value="Genomic_DNA"/>
</dbReference>
<dbReference type="PROSITE" id="PS50851">
    <property type="entry name" value="CHEW"/>
    <property type="match status" value="1"/>
</dbReference>
<dbReference type="PANTHER" id="PTHR22617:SF23">
    <property type="entry name" value="CHEMOTAXIS PROTEIN CHEW"/>
    <property type="match status" value="1"/>
</dbReference>
<evidence type="ECO:0000259" key="2">
    <source>
        <dbReference type="PROSITE" id="PS50851"/>
    </source>
</evidence>
<feature type="region of interest" description="Disordered" evidence="1">
    <location>
        <begin position="1"/>
        <end position="192"/>
    </location>
</feature>
<evidence type="ECO:0000313" key="3">
    <source>
        <dbReference type="EMBL" id="AHG01102.1"/>
    </source>
</evidence>
<dbReference type="eggNOG" id="arCOG02395">
    <property type="taxonomic scope" value="Archaea"/>
</dbReference>
<dbReference type="InterPro" id="IPR002545">
    <property type="entry name" value="CheW-lke_dom"/>
</dbReference>
<dbReference type="Proteomes" id="UP000019024">
    <property type="component" value="Chromosome"/>
</dbReference>
<gene>
    <name evidence="3" type="ORF">HALLA_16565</name>
</gene>
<dbReference type="GeneID" id="25146025"/>
<dbReference type="InterPro" id="IPR036061">
    <property type="entry name" value="CheW-like_dom_sf"/>
</dbReference>
<dbReference type="InterPro" id="IPR039315">
    <property type="entry name" value="CheW"/>
</dbReference>
<reference evidence="3 4" key="1">
    <citation type="submission" date="2014-01" db="EMBL/GenBank/DDBJ databases">
        <authorList>
            <consortium name="DOE Joint Genome Institute"/>
            <person name="Anderson I."/>
            <person name="Huntemann M."/>
            <person name="Han J."/>
            <person name="Chen A."/>
            <person name="Kyrpides N."/>
            <person name="Mavromatis K."/>
            <person name="Markowitz V."/>
            <person name="Palaniappan K."/>
            <person name="Ivanova N."/>
            <person name="Schaumberg A."/>
            <person name="Pati A."/>
            <person name="Liolios K."/>
            <person name="Nordberg H.P."/>
            <person name="Cantor M.N."/>
            <person name="Hua S.X."/>
            <person name="Woyke T."/>
        </authorList>
    </citation>
    <scope>NUCLEOTIDE SEQUENCE [LARGE SCALE GENOMIC DNA]</scope>
    <source>
        <strain evidence="3 4">XH-48</strain>
    </source>
</reference>
<feature type="domain" description="CheW-like" evidence="2">
    <location>
        <begin position="222"/>
        <end position="375"/>
    </location>
</feature>
<keyword evidence="4" id="KW-1185">Reference proteome</keyword>
<dbReference type="AlphaFoldDB" id="W0JUS0"/>
<dbReference type="STRING" id="797299.HALLA_16565"/>
<feature type="compositionally biased region" description="Polar residues" evidence="1">
    <location>
        <begin position="166"/>
        <end position="184"/>
    </location>
</feature>
<evidence type="ECO:0000256" key="1">
    <source>
        <dbReference type="SAM" id="MobiDB-lite"/>
    </source>
</evidence>
<organism evidence="3 4">
    <name type="scientific">Halostagnicola larsenii XH-48</name>
    <dbReference type="NCBI Taxonomy" id="797299"/>
    <lineage>
        <taxon>Archaea</taxon>
        <taxon>Methanobacteriati</taxon>
        <taxon>Methanobacteriota</taxon>
        <taxon>Stenosarchaea group</taxon>
        <taxon>Halobacteria</taxon>
        <taxon>Halobacteriales</taxon>
        <taxon>Natrialbaceae</taxon>
        <taxon>Halostagnicola</taxon>
    </lineage>
</organism>
<dbReference type="Pfam" id="PF01584">
    <property type="entry name" value="CheW"/>
    <property type="match status" value="1"/>
</dbReference>
<dbReference type="Gene3D" id="2.40.50.180">
    <property type="entry name" value="CheA-289, Domain 4"/>
    <property type="match status" value="1"/>
</dbReference>
<protein>
    <recommendedName>
        <fullName evidence="2">CheW-like domain-containing protein</fullName>
    </recommendedName>
</protein>
<feature type="compositionally biased region" description="Acidic residues" evidence="1">
    <location>
        <begin position="1"/>
        <end position="16"/>
    </location>
</feature>
<evidence type="ECO:0000313" key="4">
    <source>
        <dbReference type="Proteomes" id="UP000019024"/>
    </source>
</evidence>
<feature type="compositionally biased region" description="Basic and acidic residues" evidence="1">
    <location>
        <begin position="21"/>
        <end position="37"/>
    </location>
</feature>
<dbReference type="RefSeq" id="WP_049953410.1">
    <property type="nucleotide sequence ID" value="NZ_CP007055.1"/>
</dbReference>
<proteinExistence type="predicted"/>
<dbReference type="GO" id="GO:0005829">
    <property type="term" value="C:cytosol"/>
    <property type="evidence" value="ECO:0007669"/>
    <property type="project" value="TreeGrafter"/>
</dbReference>
<dbReference type="GO" id="GO:0007165">
    <property type="term" value="P:signal transduction"/>
    <property type="evidence" value="ECO:0007669"/>
    <property type="project" value="InterPro"/>
</dbReference>
<sequence>MSEDEPDPDDEFEDQLSDVGSRTREKFSADEQKKAEKLGVSPSGSSDPSFDTEAETTEADGGTTADDEKGGADGDEGSAVVDESPADIDTGSAGADDAAADDAAVDDAGVTDASVESAETDGTDHDQPERTQPSATGAEPTGSESGTVYEYNDMNTNLEHEPEPSVNDQQTATESSLEADTDQSGGAVAGFGGVATGERMAVTKTEVDFVTGEEGKANETEQTKLLFFELNDELFAAPLESISSVEELSGLTRYPRSPEPIDGVTDMRGKIIAVLNPKVIVDLSNASHENGAGGDYIIVQEEIEDEHRIGVRVDDISHVESASEDSITPIYDITEMDLVTIDESYLQGIIHGYRADEQAQVPLVDFTALMETLKEY</sequence>
<dbReference type="Gene3D" id="2.30.30.40">
    <property type="entry name" value="SH3 Domains"/>
    <property type="match status" value="1"/>
</dbReference>
<dbReference type="OrthoDB" id="115049at2157"/>
<dbReference type="GO" id="GO:0006935">
    <property type="term" value="P:chemotaxis"/>
    <property type="evidence" value="ECO:0007669"/>
    <property type="project" value="InterPro"/>
</dbReference>
<feature type="compositionally biased region" description="Low complexity" evidence="1">
    <location>
        <begin position="106"/>
        <end position="115"/>
    </location>
</feature>
<dbReference type="PANTHER" id="PTHR22617">
    <property type="entry name" value="CHEMOTAXIS SENSOR HISTIDINE KINASE-RELATED"/>
    <property type="match status" value="1"/>
</dbReference>
<feature type="compositionally biased region" description="Low complexity" evidence="1">
    <location>
        <begin position="87"/>
        <end position="97"/>
    </location>
</feature>
<accession>W0JUS0</accession>
<dbReference type="SUPFAM" id="SSF50341">
    <property type="entry name" value="CheW-like"/>
    <property type="match status" value="1"/>
</dbReference>
<dbReference type="KEGG" id="hlr:HALLA_16565"/>
<dbReference type="HOGENOM" id="CLU_734895_0_0_2"/>
<dbReference type="SMART" id="SM00260">
    <property type="entry name" value="CheW"/>
    <property type="match status" value="1"/>
</dbReference>
<name>W0JUS0_9EURY</name>